<evidence type="ECO:0000256" key="4">
    <source>
        <dbReference type="SAM" id="SignalP"/>
    </source>
</evidence>
<dbReference type="EMBL" id="JAMQYH010000005">
    <property type="protein sequence ID" value="KAJ1685742.1"/>
    <property type="molecule type" value="Genomic_DNA"/>
</dbReference>
<dbReference type="InterPro" id="IPR003245">
    <property type="entry name" value="Phytocyanin_dom"/>
</dbReference>
<feature type="domain" description="Phytocyanin" evidence="5">
    <location>
        <begin position="78"/>
        <end position="179"/>
    </location>
</feature>
<feature type="signal peptide" evidence="4">
    <location>
        <begin position="1"/>
        <end position="19"/>
    </location>
</feature>
<dbReference type="GO" id="GO:0005886">
    <property type="term" value="C:plasma membrane"/>
    <property type="evidence" value="ECO:0007669"/>
    <property type="project" value="TreeGrafter"/>
</dbReference>
<name>A0A9Q0C1X4_9POAL</name>
<dbReference type="InterPro" id="IPR039391">
    <property type="entry name" value="Phytocyanin-like"/>
</dbReference>
<keyword evidence="2" id="KW-0325">Glycoprotein</keyword>
<evidence type="ECO:0000256" key="3">
    <source>
        <dbReference type="SAM" id="MobiDB-lite"/>
    </source>
</evidence>
<feature type="region of interest" description="Disordered" evidence="3">
    <location>
        <begin position="178"/>
        <end position="208"/>
    </location>
</feature>
<dbReference type="PANTHER" id="PTHR33021">
    <property type="entry name" value="BLUE COPPER PROTEIN"/>
    <property type="match status" value="1"/>
</dbReference>
<feature type="chain" id="PRO_5040364544" description="Phytocyanin domain-containing protein" evidence="4">
    <location>
        <begin position="20"/>
        <end position="208"/>
    </location>
</feature>
<gene>
    <name evidence="6" type="ORF">LUZ63_017132</name>
</gene>
<evidence type="ECO:0000256" key="2">
    <source>
        <dbReference type="ARBA" id="ARBA00023180"/>
    </source>
</evidence>
<dbReference type="PANTHER" id="PTHR33021:SF14">
    <property type="entry name" value="OS01G0272700 PROTEIN"/>
    <property type="match status" value="1"/>
</dbReference>
<keyword evidence="7" id="KW-1185">Reference proteome</keyword>
<reference evidence="6" key="1">
    <citation type="journal article" date="2022" name="Cell">
        <title>Repeat-based holocentromeres influence genome architecture and karyotype evolution.</title>
        <authorList>
            <person name="Hofstatter P.G."/>
            <person name="Thangavel G."/>
            <person name="Lux T."/>
            <person name="Neumann P."/>
            <person name="Vondrak T."/>
            <person name="Novak P."/>
            <person name="Zhang M."/>
            <person name="Costa L."/>
            <person name="Castellani M."/>
            <person name="Scott A."/>
            <person name="Toegelov H."/>
            <person name="Fuchs J."/>
            <person name="Mata-Sucre Y."/>
            <person name="Dias Y."/>
            <person name="Vanzela A.L.L."/>
            <person name="Huettel B."/>
            <person name="Almeida C.C.S."/>
            <person name="Simkova H."/>
            <person name="Souza G."/>
            <person name="Pedrosa-Harand A."/>
            <person name="Macas J."/>
            <person name="Mayer K.F.X."/>
            <person name="Houben A."/>
            <person name="Marques A."/>
        </authorList>
    </citation>
    <scope>NUCLEOTIDE SEQUENCE</scope>
    <source>
        <strain evidence="6">RhyBre1mFocal</strain>
    </source>
</reference>
<organism evidence="6 7">
    <name type="scientific">Rhynchospora breviuscula</name>
    <dbReference type="NCBI Taxonomy" id="2022672"/>
    <lineage>
        <taxon>Eukaryota</taxon>
        <taxon>Viridiplantae</taxon>
        <taxon>Streptophyta</taxon>
        <taxon>Embryophyta</taxon>
        <taxon>Tracheophyta</taxon>
        <taxon>Spermatophyta</taxon>
        <taxon>Magnoliopsida</taxon>
        <taxon>Liliopsida</taxon>
        <taxon>Poales</taxon>
        <taxon>Cyperaceae</taxon>
        <taxon>Cyperoideae</taxon>
        <taxon>Rhynchosporeae</taxon>
        <taxon>Rhynchospora</taxon>
    </lineage>
</organism>
<comment type="caution">
    <text evidence="6">The sequence shown here is derived from an EMBL/GenBank/DDBJ whole genome shotgun (WGS) entry which is preliminary data.</text>
</comment>
<dbReference type="InterPro" id="IPR008972">
    <property type="entry name" value="Cupredoxin"/>
</dbReference>
<proteinExistence type="predicted"/>
<evidence type="ECO:0000259" key="5">
    <source>
        <dbReference type="PROSITE" id="PS51485"/>
    </source>
</evidence>
<dbReference type="OrthoDB" id="206968at2759"/>
<dbReference type="AlphaFoldDB" id="A0A9Q0C1X4"/>
<keyword evidence="1" id="KW-1015">Disulfide bond</keyword>
<evidence type="ECO:0000313" key="6">
    <source>
        <dbReference type="EMBL" id="KAJ1685742.1"/>
    </source>
</evidence>
<dbReference type="Proteomes" id="UP001151287">
    <property type="component" value="Unassembled WGS sequence"/>
</dbReference>
<evidence type="ECO:0000313" key="7">
    <source>
        <dbReference type="Proteomes" id="UP001151287"/>
    </source>
</evidence>
<dbReference type="SUPFAM" id="SSF49503">
    <property type="entry name" value="Cupredoxins"/>
    <property type="match status" value="1"/>
</dbReference>
<sequence length="208" mass="23167">MTSWLTCLVPPCVATFAGATSTSTPPLQCKTIHLKGTSNCETMKQHVSSSMSLRWRLPLILVVISLTLLQQPILVPATLFRVGGPMGWTVPPSPDFYQTWASSHNYTIGDILEFSYTGPSSLQNVRKEEYHRCHSSHPIYNFSDGMTVFGLFYSGSSYFISSDFHSCKKGQRLAVRVLPLPPTPKRRRSPPPSSSHHGAWRDSSNTEH</sequence>
<accession>A0A9Q0C1X4</accession>
<evidence type="ECO:0000256" key="1">
    <source>
        <dbReference type="ARBA" id="ARBA00023157"/>
    </source>
</evidence>
<dbReference type="PROSITE" id="PS51485">
    <property type="entry name" value="PHYTOCYANIN"/>
    <property type="match status" value="1"/>
</dbReference>
<dbReference type="Pfam" id="PF02298">
    <property type="entry name" value="Cu_bind_like"/>
    <property type="match status" value="1"/>
</dbReference>
<dbReference type="FunFam" id="2.60.40.420:FF:000034">
    <property type="entry name" value="Cupredoxin superfamily protein"/>
    <property type="match status" value="1"/>
</dbReference>
<protein>
    <recommendedName>
        <fullName evidence="5">Phytocyanin domain-containing protein</fullName>
    </recommendedName>
</protein>
<dbReference type="GO" id="GO:0009055">
    <property type="term" value="F:electron transfer activity"/>
    <property type="evidence" value="ECO:0007669"/>
    <property type="project" value="InterPro"/>
</dbReference>
<dbReference type="Gene3D" id="2.60.40.420">
    <property type="entry name" value="Cupredoxins - blue copper proteins"/>
    <property type="match status" value="1"/>
</dbReference>
<keyword evidence="4" id="KW-0732">Signal</keyword>